<accession>A0ABD2Q120</accession>
<evidence type="ECO:0000256" key="1">
    <source>
        <dbReference type="SAM" id="Phobius"/>
    </source>
</evidence>
<protein>
    <recommendedName>
        <fullName evidence="5">NADH dehydrogenase subunit 6</fullName>
    </recommendedName>
</protein>
<evidence type="ECO:0008006" key="5">
    <source>
        <dbReference type="Google" id="ProtNLM"/>
    </source>
</evidence>
<dbReference type="PROSITE" id="PS51257">
    <property type="entry name" value="PROKAR_LIPOPROTEIN"/>
    <property type="match status" value="1"/>
</dbReference>
<keyword evidence="1" id="KW-0472">Membrane</keyword>
<proteinExistence type="predicted"/>
<feature type="transmembrane region" description="Helical" evidence="1">
    <location>
        <begin position="124"/>
        <end position="144"/>
    </location>
</feature>
<evidence type="ECO:0000256" key="2">
    <source>
        <dbReference type="SAM" id="SignalP"/>
    </source>
</evidence>
<feature type="transmembrane region" description="Helical" evidence="1">
    <location>
        <begin position="78"/>
        <end position="104"/>
    </location>
</feature>
<keyword evidence="4" id="KW-1185">Reference proteome</keyword>
<comment type="caution">
    <text evidence="3">The sequence shown here is derived from an EMBL/GenBank/DDBJ whole genome shotgun (WGS) entry which is preliminary data.</text>
</comment>
<feature type="transmembrane region" description="Helical" evidence="1">
    <location>
        <begin position="54"/>
        <end position="71"/>
    </location>
</feature>
<sequence>MCSLNARISVLWLFSTLMAISCGLIACTNAVQRGTTSQILACPSLSLPTGDGLILYTAVAALVSGISSLFYSRTSLTISIVVSLFCFCGQVIASAYHLVLFWALTANQTLSCQMEWIPPMVSAFALFAALCNLITICYSFVLLCRPIKNDELRLLSDKLPFFAM</sequence>
<feature type="signal peptide" evidence="2">
    <location>
        <begin position="1"/>
        <end position="30"/>
    </location>
</feature>
<name>A0ABD2Q120_9PLAT</name>
<dbReference type="EMBL" id="JBJKFK010001342">
    <property type="protein sequence ID" value="KAL3313340.1"/>
    <property type="molecule type" value="Genomic_DNA"/>
</dbReference>
<evidence type="ECO:0000313" key="3">
    <source>
        <dbReference type="EMBL" id="KAL3313340.1"/>
    </source>
</evidence>
<keyword evidence="1" id="KW-0812">Transmembrane</keyword>
<dbReference type="Proteomes" id="UP001626550">
    <property type="component" value="Unassembled WGS sequence"/>
</dbReference>
<reference evidence="3 4" key="1">
    <citation type="submission" date="2024-11" db="EMBL/GenBank/DDBJ databases">
        <title>Adaptive evolution of stress response genes in parasites aligns with host niche diversity.</title>
        <authorList>
            <person name="Hahn C."/>
            <person name="Resl P."/>
        </authorList>
    </citation>
    <scope>NUCLEOTIDE SEQUENCE [LARGE SCALE GENOMIC DNA]</scope>
    <source>
        <strain evidence="3">EGGRZ-B1_66</strain>
        <tissue evidence="3">Body</tissue>
    </source>
</reference>
<feature type="chain" id="PRO_5044873815" description="NADH dehydrogenase subunit 6" evidence="2">
    <location>
        <begin position="31"/>
        <end position="164"/>
    </location>
</feature>
<organism evidence="3 4">
    <name type="scientific">Cichlidogyrus casuarinus</name>
    <dbReference type="NCBI Taxonomy" id="1844966"/>
    <lineage>
        <taxon>Eukaryota</taxon>
        <taxon>Metazoa</taxon>
        <taxon>Spiralia</taxon>
        <taxon>Lophotrochozoa</taxon>
        <taxon>Platyhelminthes</taxon>
        <taxon>Monogenea</taxon>
        <taxon>Monopisthocotylea</taxon>
        <taxon>Dactylogyridea</taxon>
        <taxon>Ancyrocephalidae</taxon>
        <taxon>Cichlidogyrus</taxon>
    </lineage>
</organism>
<keyword evidence="1" id="KW-1133">Transmembrane helix</keyword>
<dbReference type="AlphaFoldDB" id="A0ABD2Q120"/>
<gene>
    <name evidence="3" type="ORF">Ciccas_008056</name>
</gene>
<keyword evidence="2" id="KW-0732">Signal</keyword>
<evidence type="ECO:0000313" key="4">
    <source>
        <dbReference type="Proteomes" id="UP001626550"/>
    </source>
</evidence>